<feature type="domain" description="Carbohydrate kinase PfkB" evidence="3">
    <location>
        <begin position="5"/>
        <end position="293"/>
    </location>
</feature>
<dbReference type="Pfam" id="PF00294">
    <property type="entry name" value="PfkB"/>
    <property type="match status" value="1"/>
</dbReference>
<dbReference type="EC" id="2.7.1.-" evidence="4"/>
<dbReference type="InterPro" id="IPR011611">
    <property type="entry name" value="PfkB_dom"/>
</dbReference>
<protein>
    <submittedName>
        <fullName evidence="4">Putative sugar kinase YdjH</fullName>
        <ecNumber evidence="4">2.7.1.-</ecNumber>
    </submittedName>
</protein>
<dbReference type="EMBL" id="VSSQ01000496">
    <property type="protein sequence ID" value="MPL96131.1"/>
    <property type="molecule type" value="Genomic_DNA"/>
</dbReference>
<accession>A0A644VXI2</accession>
<keyword evidence="2 4" id="KW-0418">Kinase</keyword>
<dbReference type="AlphaFoldDB" id="A0A644VXI2"/>
<proteinExistence type="predicted"/>
<reference evidence="4" key="1">
    <citation type="submission" date="2019-08" db="EMBL/GenBank/DDBJ databases">
        <authorList>
            <person name="Kucharzyk K."/>
            <person name="Murdoch R.W."/>
            <person name="Higgins S."/>
            <person name="Loffler F."/>
        </authorList>
    </citation>
    <scope>NUCLEOTIDE SEQUENCE</scope>
</reference>
<dbReference type="SUPFAM" id="SSF53613">
    <property type="entry name" value="Ribokinase-like"/>
    <property type="match status" value="1"/>
</dbReference>
<dbReference type="Gene3D" id="3.40.1190.20">
    <property type="match status" value="1"/>
</dbReference>
<gene>
    <name evidence="4" type="primary">ydjH_4</name>
    <name evidence="4" type="ORF">SDC9_42306</name>
</gene>
<keyword evidence="1 4" id="KW-0808">Transferase</keyword>
<name>A0A644VXI2_9ZZZZ</name>
<dbReference type="CDD" id="cd01166">
    <property type="entry name" value="KdgK"/>
    <property type="match status" value="1"/>
</dbReference>
<dbReference type="PANTHER" id="PTHR10584">
    <property type="entry name" value="SUGAR KINASE"/>
    <property type="match status" value="1"/>
</dbReference>
<dbReference type="InterPro" id="IPR029056">
    <property type="entry name" value="Ribokinase-like"/>
</dbReference>
<dbReference type="GO" id="GO:0016301">
    <property type="term" value="F:kinase activity"/>
    <property type="evidence" value="ECO:0007669"/>
    <property type="project" value="UniProtKB-KW"/>
</dbReference>
<sequence length="316" mass="34406">MKKFDILALGELNADLILNKVDGEPEIGKEKFAQDMILTLGSSTAIFAANIASLGANTAFVGMIGKDSFGDLVKSSLKSKGVDTSLLIETDKAATGATIVLNYNEDRAMVTYQGTMDMMSFADINKGVFSQTRHVHISSIFLQSGIKKDLTEILSYAKKMGVTTSLDTQWDPIEKWDFDYAHILPLVSVFIPNEKELLLLTASENLDEAIEKIRPYINTCVIKRGSKGSLLIQKDTKNDMPAFLNTEVVDAIGAGDSFNAGFIFQYIQGKSLIECQQFGNLTGAINTTAAGGTGAFSSKENIIQTAKEKFNQQIKL</sequence>
<evidence type="ECO:0000259" key="3">
    <source>
        <dbReference type="Pfam" id="PF00294"/>
    </source>
</evidence>
<evidence type="ECO:0000256" key="1">
    <source>
        <dbReference type="ARBA" id="ARBA00022679"/>
    </source>
</evidence>
<evidence type="ECO:0000256" key="2">
    <source>
        <dbReference type="ARBA" id="ARBA00022777"/>
    </source>
</evidence>
<organism evidence="4">
    <name type="scientific">bioreactor metagenome</name>
    <dbReference type="NCBI Taxonomy" id="1076179"/>
    <lineage>
        <taxon>unclassified sequences</taxon>
        <taxon>metagenomes</taxon>
        <taxon>ecological metagenomes</taxon>
    </lineage>
</organism>
<evidence type="ECO:0000313" key="4">
    <source>
        <dbReference type="EMBL" id="MPL96131.1"/>
    </source>
</evidence>
<dbReference type="PANTHER" id="PTHR10584:SF166">
    <property type="entry name" value="RIBOKINASE"/>
    <property type="match status" value="1"/>
</dbReference>
<comment type="caution">
    <text evidence="4">The sequence shown here is derived from an EMBL/GenBank/DDBJ whole genome shotgun (WGS) entry which is preliminary data.</text>
</comment>